<name>A0A2T4MZB6_AERVE</name>
<protein>
    <submittedName>
        <fullName evidence="1">Uncharacterized protein</fullName>
    </submittedName>
</protein>
<organism evidence="1 2">
    <name type="scientific">Aeromonas veronii</name>
    <dbReference type="NCBI Taxonomy" id="654"/>
    <lineage>
        <taxon>Bacteria</taxon>
        <taxon>Pseudomonadati</taxon>
        <taxon>Pseudomonadota</taxon>
        <taxon>Gammaproteobacteria</taxon>
        <taxon>Aeromonadales</taxon>
        <taxon>Aeromonadaceae</taxon>
        <taxon>Aeromonas</taxon>
    </lineage>
</organism>
<comment type="caution">
    <text evidence="1">The sequence shown here is derived from an EMBL/GenBank/DDBJ whole genome shotgun (WGS) entry which is preliminary data.</text>
</comment>
<evidence type="ECO:0000313" key="1">
    <source>
        <dbReference type="EMBL" id="PTH79939.1"/>
    </source>
</evidence>
<proteinExistence type="predicted"/>
<dbReference type="RefSeq" id="WP_107684108.1">
    <property type="nucleotide sequence ID" value="NZ_PZKL01000038.1"/>
</dbReference>
<sequence length="115" mass="13081">MKTMIEAWDYLLAHPYFNVEIPRFKGSPLSVLQEGLEVHVDVVNPKTGKTSKDAKKNTKTVVGLEVCVAVEDKSNPRGFYLAHDMSLDIWADTFEDAIIMLAHRVREKPLLDRLK</sequence>
<accession>A0A2T4MZB6</accession>
<dbReference type="EMBL" id="PZKL01000038">
    <property type="protein sequence ID" value="PTH79939.1"/>
    <property type="molecule type" value="Genomic_DNA"/>
</dbReference>
<evidence type="ECO:0000313" key="2">
    <source>
        <dbReference type="Proteomes" id="UP000241986"/>
    </source>
</evidence>
<dbReference type="AlphaFoldDB" id="A0A2T4MZB6"/>
<reference evidence="1 2" key="1">
    <citation type="submission" date="2018-03" db="EMBL/GenBank/DDBJ databases">
        <title>Aeromonas veronii whole genome sequencing and analysis.</title>
        <authorList>
            <person name="Xie H."/>
            <person name="Liu T."/>
            <person name="Wang K."/>
        </authorList>
    </citation>
    <scope>NUCLEOTIDE SEQUENCE [LARGE SCALE GENOMIC DNA]</scope>
    <source>
        <strain evidence="1 2">XH.VA.1</strain>
    </source>
</reference>
<dbReference type="Proteomes" id="UP000241986">
    <property type="component" value="Unassembled WGS sequence"/>
</dbReference>
<gene>
    <name evidence="1" type="ORF">DAA48_16890</name>
</gene>